<name>A0ABW1SGU9_9LACO</name>
<reference evidence="3" key="1">
    <citation type="journal article" date="2019" name="Int. J. Syst. Evol. Microbiol.">
        <title>The Global Catalogue of Microorganisms (GCM) 10K type strain sequencing project: providing services to taxonomists for standard genome sequencing and annotation.</title>
        <authorList>
            <consortium name="The Broad Institute Genomics Platform"/>
            <consortium name="The Broad Institute Genome Sequencing Center for Infectious Disease"/>
            <person name="Wu L."/>
            <person name="Ma J."/>
        </authorList>
    </citation>
    <scope>NUCLEOTIDE SEQUENCE [LARGE SCALE GENOMIC DNA]</scope>
    <source>
        <strain evidence="3">CCM 8930</strain>
    </source>
</reference>
<gene>
    <name evidence="2" type="ORF">ACFP1L_03245</name>
</gene>
<dbReference type="RefSeq" id="WP_137617000.1">
    <property type="nucleotide sequence ID" value="NZ_BJDI01000015.1"/>
</dbReference>
<keyword evidence="1" id="KW-1133">Transmembrane helix</keyword>
<dbReference type="Proteomes" id="UP001596171">
    <property type="component" value="Unassembled WGS sequence"/>
</dbReference>
<evidence type="ECO:0000313" key="2">
    <source>
        <dbReference type="EMBL" id="MFC6200911.1"/>
    </source>
</evidence>
<protein>
    <submittedName>
        <fullName evidence="2">Bacteriocin immunity protein</fullName>
    </submittedName>
</protein>
<feature type="transmembrane region" description="Helical" evidence="1">
    <location>
        <begin position="39"/>
        <end position="63"/>
    </location>
</feature>
<keyword evidence="1" id="KW-0472">Membrane</keyword>
<dbReference type="EMBL" id="JBHSSE010000007">
    <property type="protein sequence ID" value="MFC6200911.1"/>
    <property type="molecule type" value="Genomic_DNA"/>
</dbReference>
<organism evidence="2 3">
    <name type="scientific">Lactiplantibacillus nangangensis</name>
    <dbReference type="NCBI Taxonomy" id="2559917"/>
    <lineage>
        <taxon>Bacteria</taxon>
        <taxon>Bacillati</taxon>
        <taxon>Bacillota</taxon>
        <taxon>Bacilli</taxon>
        <taxon>Lactobacillales</taxon>
        <taxon>Lactobacillaceae</taxon>
        <taxon>Lactiplantibacillus</taxon>
    </lineage>
</organism>
<comment type="caution">
    <text evidence="2">The sequence shown here is derived from an EMBL/GenBank/DDBJ whole genome shotgun (WGS) entry which is preliminary data.</text>
</comment>
<evidence type="ECO:0000256" key="1">
    <source>
        <dbReference type="SAM" id="Phobius"/>
    </source>
</evidence>
<evidence type="ECO:0000313" key="3">
    <source>
        <dbReference type="Proteomes" id="UP001596171"/>
    </source>
</evidence>
<accession>A0ABW1SGU9</accession>
<keyword evidence="1" id="KW-0812">Transmembrane</keyword>
<sequence length="66" mass="7134">MVEQLIGVVVLALGIWQLFAARAAFLQIKRHGTKSVSSFIALGLWSGLSFGVLMLLFGAALIFNQI</sequence>
<proteinExistence type="predicted"/>
<keyword evidence="3" id="KW-1185">Reference proteome</keyword>